<evidence type="ECO:0000256" key="6">
    <source>
        <dbReference type="ARBA" id="ARBA00022692"/>
    </source>
</evidence>
<feature type="domain" description="GspL cytoplasmic actin-ATPase-like" evidence="11">
    <location>
        <begin position="112"/>
        <end position="195"/>
    </location>
</feature>
<comment type="subcellular location">
    <subcellularLocation>
        <location evidence="1">Cell inner membrane</location>
        <topology evidence="1">Single-pass membrane protein</topology>
    </subcellularLocation>
</comment>
<evidence type="ECO:0000256" key="1">
    <source>
        <dbReference type="ARBA" id="ARBA00004377"/>
    </source>
</evidence>
<comment type="caution">
    <text evidence="13">The sequence shown here is derived from an EMBL/GenBank/DDBJ whole genome shotgun (WGS) entry which is preliminary data.</text>
</comment>
<accession>A0A437GVG9</accession>
<dbReference type="GO" id="GO:0005886">
    <property type="term" value="C:plasma membrane"/>
    <property type="evidence" value="ECO:0007669"/>
    <property type="project" value="UniProtKB-SubCell"/>
</dbReference>
<dbReference type="Proteomes" id="UP000283003">
    <property type="component" value="Unassembled WGS sequence"/>
</dbReference>
<dbReference type="Pfam" id="PF12693">
    <property type="entry name" value="GspL_C"/>
    <property type="match status" value="1"/>
</dbReference>
<dbReference type="InterPro" id="IPR025691">
    <property type="entry name" value="GspL_pp_dom"/>
</dbReference>
<reference evidence="13 14" key="1">
    <citation type="submission" date="2018-12" db="EMBL/GenBank/DDBJ databases">
        <title>Croceicoccus ponticola sp. nov., a lipolytic bacterium isolated from seawater.</title>
        <authorList>
            <person name="Yoon J.-H."/>
        </authorList>
    </citation>
    <scope>NUCLEOTIDE SEQUENCE [LARGE SCALE GENOMIC DNA]</scope>
    <source>
        <strain evidence="13 14">GM-16</strain>
    </source>
</reference>
<proteinExistence type="inferred from homology"/>
<evidence type="ECO:0008006" key="15">
    <source>
        <dbReference type="Google" id="ProtNLM"/>
    </source>
</evidence>
<dbReference type="GO" id="GO:0015627">
    <property type="term" value="C:type II protein secretion system complex"/>
    <property type="evidence" value="ECO:0007669"/>
    <property type="project" value="InterPro"/>
</dbReference>
<evidence type="ECO:0000256" key="3">
    <source>
        <dbReference type="ARBA" id="ARBA00022448"/>
    </source>
</evidence>
<dbReference type="GO" id="GO:0015628">
    <property type="term" value="P:protein secretion by the type II secretion system"/>
    <property type="evidence" value="ECO:0007669"/>
    <property type="project" value="InterPro"/>
</dbReference>
<feature type="domain" description="GspL periplasmic" evidence="12">
    <location>
        <begin position="244"/>
        <end position="377"/>
    </location>
</feature>
<name>A0A437GVG9_9SPHN</name>
<evidence type="ECO:0000259" key="11">
    <source>
        <dbReference type="Pfam" id="PF05134"/>
    </source>
</evidence>
<keyword evidence="7" id="KW-0653">Protein transport</keyword>
<keyword evidence="3" id="KW-0813">Transport</keyword>
<dbReference type="EMBL" id="RXOL01000006">
    <property type="protein sequence ID" value="RVQ65786.1"/>
    <property type="molecule type" value="Genomic_DNA"/>
</dbReference>
<dbReference type="InterPro" id="IPR043129">
    <property type="entry name" value="ATPase_NBD"/>
</dbReference>
<gene>
    <name evidence="13" type="ORF">EKN06_12725</name>
</gene>
<evidence type="ECO:0000256" key="2">
    <source>
        <dbReference type="ARBA" id="ARBA00005318"/>
    </source>
</evidence>
<feature type="region of interest" description="Disordered" evidence="10">
    <location>
        <begin position="1"/>
        <end position="21"/>
    </location>
</feature>
<feature type="compositionally biased region" description="Basic and acidic residues" evidence="10">
    <location>
        <begin position="1"/>
        <end position="10"/>
    </location>
</feature>
<keyword evidence="14" id="KW-1185">Reference proteome</keyword>
<keyword evidence="9" id="KW-0472">Membrane</keyword>
<evidence type="ECO:0000259" key="12">
    <source>
        <dbReference type="Pfam" id="PF12693"/>
    </source>
</evidence>
<evidence type="ECO:0000313" key="14">
    <source>
        <dbReference type="Proteomes" id="UP000283003"/>
    </source>
</evidence>
<keyword evidence="4" id="KW-1003">Cell membrane</keyword>
<dbReference type="Gene3D" id="3.30.420.380">
    <property type="match status" value="1"/>
</dbReference>
<evidence type="ECO:0000256" key="10">
    <source>
        <dbReference type="SAM" id="MobiDB-lite"/>
    </source>
</evidence>
<dbReference type="GO" id="GO:0009276">
    <property type="term" value="C:Gram-negative-bacterium-type cell wall"/>
    <property type="evidence" value="ECO:0007669"/>
    <property type="project" value="InterPro"/>
</dbReference>
<evidence type="ECO:0000256" key="8">
    <source>
        <dbReference type="ARBA" id="ARBA00022989"/>
    </source>
</evidence>
<dbReference type="RefSeq" id="WP_127613297.1">
    <property type="nucleotide sequence ID" value="NZ_RXOL01000006.1"/>
</dbReference>
<evidence type="ECO:0000256" key="4">
    <source>
        <dbReference type="ARBA" id="ARBA00022475"/>
    </source>
</evidence>
<evidence type="ECO:0000256" key="9">
    <source>
        <dbReference type="ARBA" id="ARBA00023136"/>
    </source>
</evidence>
<evidence type="ECO:0000256" key="5">
    <source>
        <dbReference type="ARBA" id="ARBA00022519"/>
    </source>
</evidence>
<keyword evidence="6" id="KW-0812">Transmembrane</keyword>
<sequence>MALRLNHDLPDGDAGNDPLDGQIDGPDGLIVLLPEAPRGEWRWWRVTGDRLGREYGFTPGHDVPWGDGEGRRVVALVPAALAPVRIVPRGDMPMAQALAATRLDPPGLRAPVADTHVAVASADTGDAVLVAAVARGDMDVWLAELAGAGLDADALIPSALVLPVAERGYVATGAIGGQALARTQAAAFAGEEDLLPALAPGAERAAVSDDDITARMAAQFAAPELDLRQGVYARARVSYLRLPDWRQLARMAALLLLLIFAIFVVETIKLNLDASAREDKAIAAAQERFPGVSDLATAETQIRADLLRRGAGGVAFADTAPAVFSAMQSNPSIRLRNVNWRADGTLAIRAAAPDSNALNQMLVSLQRDGWQITVPPDVAPDASGATVADITVRAP</sequence>
<dbReference type="NCBIfam" id="TIGR01709">
    <property type="entry name" value="typeII_sec_gspL"/>
    <property type="match status" value="1"/>
</dbReference>
<dbReference type="SUPFAM" id="SSF53067">
    <property type="entry name" value="Actin-like ATPase domain"/>
    <property type="match status" value="1"/>
</dbReference>
<keyword evidence="8" id="KW-1133">Transmembrane helix</keyword>
<organism evidence="13 14">
    <name type="scientific">Croceicoccus ponticola</name>
    <dbReference type="NCBI Taxonomy" id="2217664"/>
    <lineage>
        <taxon>Bacteria</taxon>
        <taxon>Pseudomonadati</taxon>
        <taxon>Pseudomonadota</taxon>
        <taxon>Alphaproteobacteria</taxon>
        <taxon>Sphingomonadales</taxon>
        <taxon>Erythrobacteraceae</taxon>
        <taxon>Croceicoccus</taxon>
    </lineage>
</organism>
<dbReference type="OrthoDB" id="7432052at2"/>
<comment type="similarity">
    <text evidence="2">Belongs to the GSP L family.</text>
</comment>
<dbReference type="InterPro" id="IPR024230">
    <property type="entry name" value="GspL_cyto_dom"/>
</dbReference>
<dbReference type="Pfam" id="PF05134">
    <property type="entry name" value="T2SSL"/>
    <property type="match status" value="1"/>
</dbReference>
<evidence type="ECO:0000256" key="7">
    <source>
        <dbReference type="ARBA" id="ARBA00022927"/>
    </source>
</evidence>
<keyword evidence="5" id="KW-0997">Cell inner membrane</keyword>
<dbReference type="AlphaFoldDB" id="A0A437GVG9"/>
<evidence type="ECO:0000313" key="13">
    <source>
        <dbReference type="EMBL" id="RVQ65786.1"/>
    </source>
</evidence>
<dbReference type="InterPro" id="IPR007812">
    <property type="entry name" value="T2SS_protein-GspL"/>
</dbReference>
<protein>
    <recommendedName>
        <fullName evidence="15">General secretion pathway protein GspL</fullName>
    </recommendedName>
</protein>